<evidence type="ECO:0000256" key="16">
    <source>
        <dbReference type="ARBA" id="ARBA00031199"/>
    </source>
</evidence>
<keyword evidence="14" id="KW-1038">Host endoplasmic reticulum</keyword>
<keyword evidence="13" id="KW-0325">Glycoprotein</keyword>
<keyword evidence="11 17" id="KW-1133">Transmembrane helix</keyword>
<keyword evidence="10" id="KW-1043">Host membrane</keyword>
<dbReference type="Pfam" id="PF03557">
    <property type="entry name" value="Bunya_G1"/>
    <property type="match status" value="1"/>
</dbReference>
<evidence type="ECO:0000256" key="6">
    <source>
        <dbReference type="ARBA" id="ARBA00022692"/>
    </source>
</evidence>
<evidence type="ECO:0000256" key="5">
    <source>
        <dbReference type="ARBA" id="ARBA00022581"/>
    </source>
</evidence>
<keyword evidence="7" id="KW-1161">Viral attachment to host cell</keyword>
<evidence type="ECO:0000256" key="15">
    <source>
        <dbReference type="ARBA" id="ARBA00023296"/>
    </source>
</evidence>
<evidence type="ECO:0000256" key="2">
    <source>
        <dbReference type="ARBA" id="ARBA00004217"/>
    </source>
</evidence>
<evidence type="ECO:0000256" key="3">
    <source>
        <dbReference type="ARBA" id="ARBA00004625"/>
    </source>
</evidence>
<evidence type="ECO:0000256" key="1">
    <source>
        <dbReference type="ARBA" id="ARBA00004182"/>
    </source>
</evidence>
<evidence type="ECO:0000256" key="4">
    <source>
        <dbReference type="ARBA" id="ARBA00015294"/>
    </source>
</evidence>
<proteinExistence type="predicted"/>
<keyword evidence="12 17" id="KW-0472">Membrane</keyword>
<name>A0A7T7WLU3_9VIRU</name>
<evidence type="ECO:0000256" key="13">
    <source>
        <dbReference type="ARBA" id="ARBA00023180"/>
    </source>
</evidence>
<dbReference type="GO" id="GO:0044167">
    <property type="term" value="C:host cell endoplasmic reticulum membrane"/>
    <property type="evidence" value="ECO:0007669"/>
    <property type="project" value="UniProtKB-SubCell"/>
</dbReference>
<evidence type="ECO:0000259" key="18">
    <source>
        <dbReference type="Pfam" id="PF03557"/>
    </source>
</evidence>
<evidence type="ECO:0000256" key="9">
    <source>
        <dbReference type="ARBA" id="ARBA00022844"/>
    </source>
</evidence>
<dbReference type="EMBL" id="MT195545">
    <property type="protein sequence ID" value="QQN90109.1"/>
    <property type="molecule type" value="Genomic_RNA"/>
</dbReference>
<feature type="transmembrane region" description="Helical" evidence="17">
    <location>
        <begin position="285"/>
        <end position="305"/>
    </location>
</feature>
<evidence type="ECO:0000313" key="19">
    <source>
        <dbReference type="EMBL" id="QQN90109.1"/>
    </source>
</evidence>
<evidence type="ECO:0000256" key="14">
    <source>
        <dbReference type="ARBA" id="ARBA00023184"/>
    </source>
</evidence>
<evidence type="ECO:0000256" key="7">
    <source>
        <dbReference type="ARBA" id="ARBA00022804"/>
    </source>
</evidence>
<feature type="transmembrane region" description="Helical" evidence="17">
    <location>
        <begin position="1066"/>
        <end position="1090"/>
    </location>
</feature>
<evidence type="ECO:0000256" key="10">
    <source>
        <dbReference type="ARBA" id="ARBA00022870"/>
    </source>
</evidence>
<evidence type="ECO:0000256" key="8">
    <source>
        <dbReference type="ARBA" id="ARBA00022812"/>
    </source>
</evidence>
<comment type="subcellular location">
    <subcellularLocation>
        <location evidence="2">Host Golgi apparatus membrane</location>
    </subcellularLocation>
    <subcellularLocation>
        <location evidence="3">Host endoplasmic reticulum membrane</location>
    </subcellularLocation>
    <subcellularLocation>
        <location evidence="1">Virion membrane</location>
    </subcellularLocation>
</comment>
<dbReference type="GO" id="GO:0046718">
    <property type="term" value="P:symbiont entry into host cell"/>
    <property type="evidence" value="ECO:0007669"/>
    <property type="project" value="UniProtKB-KW"/>
</dbReference>
<keyword evidence="5" id="KW-0945">Host-virus interaction</keyword>
<reference evidence="19" key="1">
    <citation type="journal article" date="2020" name="Viruses">
        <title>Soybean Thrips (Thysanoptera: Thripidae) Harbor Highly Diverse Populations of Arthropod, Fungal and Plant Viruses.</title>
        <authorList>
            <person name="Thekke-Veetil T."/>
            <person name="Lagos-Kutz D."/>
            <person name="McCoppin N.K."/>
            <person name="Hartman G.L."/>
            <person name="Ju H.K."/>
            <person name="Lim H.S."/>
            <person name="Domier L.L."/>
        </authorList>
    </citation>
    <scope>NUCLEOTIDE SEQUENCE</scope>
    <source>
        <strain evidence="19">STN1</strain>
    </source>
</reference>
<dbReference type="InterPro" id="IPR005167">
    <property type="entry name" value="Bunya_G1"/>
</dbReference>
<accession>A0A7T7WLU3</accession>
<organism evidence="19">
    <name type="scientific">Soybean thrips-associated tospovirus 1</name>
    <dbReference type="NCBI Taxonomy" id="2797875"/>
    <lineage>
        <taxon>Viruses</taxon>
        <taxon>Riboviria</taxon>
        <taxon>Orthornavirae</taxon>
        <taxon>Negarnaviricota</taxon>
        <taxon>Polyploviricotina</taxon>
        <taxon>Bunyaviricetes</taxon>
        <taxon>Elliovirales</taxon>
        <taxon>Tospoviridae</taxon>
    </lineage>
</organism>
<dbReference type="GO" id="GO:0044003">
    <property type="term" value="P:symbiont-mediated perturbation of host process"/>
    <property type="evidence" value="ECO:0007669"/>
    <property type="project" value="InterPro"/>
</dbReference>
<evidence type="ECO:0000256" key="11">
    <source>
        <dbReference type="ARBA" id="ARBA00022989"/>
    </source>
</evidence>
<sequence length="1152" mass="129756">MKRLRKIVLVLTLLISFSNVSFLGVPIIVNRTVDATFAGPEVLDPTTTDSGLIKNWKLQLAKFSSGLTESLLLNDANAILNYEDIQDCSYSSKSDFNYLVDANIAGARAPGKASMQSKVPLPTNDIELLKKCGLDDPEVLLDVPVVPVSSTSLQRKLGVGNKFFLSITSDKSNAEYTTKIEKVKLTGDCKITLKKTAPDYILVLETTEPKIGYAFKNSKKPSKPKIFVLKGTQKVKVAPEYLNGDTALICGDTYQLIPKTSQESHSCIAKFDNTVMLWTCMNYGWMRWIIMLFIIWIPITLFVTWSYGKITWVYELLALMTYPIVSAVNYLWTYMLFKCKRCHKFTVVGHECKGKCACKLHDAGVESKDCPYTSFKLKNESDADDNSLEGSGLKPKSDKTVAEHYEFFKVLMNTDVTKYVSMWEMRLILSILLLIYFPTTMAVSPRVSVCVRDCKYIEGCLQYNSINSLDICSRKAKQDCYCTIEQGYIVEYNKKNLKFDKGAKKSLDTCNPLSVPCINDESLSVSERVLACIYGCGKTEGRTLGMSTFLQPKIKDMSYTGQYFGQDKEIVDSYRNLRGDVILDDEHMKAEYDIEDNVLNDLQTKMFENLEFFDVDEAMPGLNTLPKQSMVYKTKDEDGYLYEIEMDLVAGTGVQFSLHGNGGDPMKMAIYHLIGGHIMELQYLYTTAPVIGTKVNFMSKCTGNCNDCRNSFPINPDKSNFCIEKTSYWGCEEFGCLAINEGSICGECENSVDMSDSVDVYKVVRVDLKFMTCINIGKGYKCVWQNDQAVIKNDYIQLHADIDSHDSEIKSGDSVGVDTEGTIYTGHFANLAESIAMFGHPQLNKSGSPSFVVQSLDESDVKMECSWIGSKQVKIKSCGLNTFNMKVGLSQLSNEFYKHVDEGILSVVPGKIGSFKAILQMPAEMFEVKENANLRSLSLSCEGCNKCYSGISCDLKFISDKPFIGSITSKTCTIQYPYVSAEKGQNNIKIKMFCSNIEQAAISILPNYNSKNYFNVTKIDFEEINEDPIKEVPNEGYDTEQKHHADTNLETLWDYLTSPLNWAASFFGNFFLVAKIIFVIIIVCLMLYILTWIYKASKLTFGNIKMYTQDKDKKKYSTKEYMEVAMEEDPAGVPEIFATREARMRAMLRRRL</sequence>
<keyword evidence="6 17" id="KW-0812">Transmembrane</keyword>
<keyword evidence="9" id="KW-0946">Virion</keyword>
<keyword evidence="15" id="KW-1160">Virus entry into host cell</keyword>
<evidence type="ECO:0000256" key="17">
    <source>
        <dbReference type="SAM" id="Phobius"/>
    </source>
</evidence>
<feature type="domain" description="Bunyavirus glycoprotein G1" evidence="18">
    <location>
        <begin position="640"/>
        <end position="1004"/>
    </location>
</feature>
<dbReference type="GO" id="GO:0044178">
    <property type="term" value="C:host cell Golgi membrane"/>
    <property type="evidence" value="ECO:0007669"/>
    <property type="project" value="UniProtKB-SubCell"/>
</dbReference>
<dbReference type="GO" id="GO:0055036">
    <property type="term" value="C:virion membrane"/>
    <property type="evidence" value="ECO:0007669"/>
    <property type="project" value="UniProtKB-SubCell"/>
</dbReference>
<evidence type="ECO:0000256" key="12">
    <source>
        <dbReference type="ARBA" id="ARBA00023136"/>
    </source>
</evidence>
<dbReference type="GO" id="GO:0019062">
    <property type="term" value="P:virion attachment to host cell"/>
    <property type="evidence" value="ECO:0007669"/>
    <property type="project" value="UniProtKB-KW"/>
</dbReference>
<protein>
    <recommendedName>
        <fullName evidence="4">Envelopment polyprotein</fullName>
    </recommendedName>
    <alternativeName>
        <fullName evidence="16">M polyprotein</fullName>
    </alternativeName>
</protein>
<keyword evidence="8" id="KW-1040">Host Golgi apparatus</keyword>
<feature type="transmembrane region" description="Helical" evidence="17">
    <location>
        <begin position="312"/>
        <end position="332"/>
    </location>
</feature>